<protein>
    <submittedName>
        <fullName evidence="1">Uncharacterized protein</fullName>
    </submittedName>
</protein>
<sequence length="276" mass="31922">MWKSKALMVLETMDYHMPEILKNGPYVPHITATKDGVPGEKKATPVHEFTEDDTRLVNLDTTLTVAFEGTAEVIAAQENTLNRKYEHFFAYKNETITQTFNRFNCLVNDMRRFNIVKLDSVLVLKFLDSLDDKWEHHVDVLKNSEKICTMDLQRLFGNLCSHEEIKAQRKEIMRDSQHERSAALFSKNQEDAEFVTATSEESDAEDEEFKHMADLASQATLIVKQFNQYKDSRRNGAQRFSGGFKPNFSNFKKSIIDSPKPTGDKRNDGKCFNWKY</sequence>
<reference evidence="2" key="1">
    <citation type="journal article" date="2022" name="Mol. Ecol. Resour.">
        <title>The genomes of chicory, endive, great burdock and yacon provide insights into Asteraceae palaeo-polyploidization history and plant inulin production.</title>
        <authorList>
            <person name="Fan W."/>
            <person name="Wang S."/>
            <person name="Wang H."/>
            <person name="Wang A."/>
            <person name="Jiang F."/>
            <person name="Liu H."/>
            <person name="Zhao H."/>
            <person name="Xu D."/>
            <person name="Zhang Y."/>
        </authorList>
    </citation>
    <scope>NUCLEOTIDE SEQUENCE [LARGE SCALE GENOMIC DNA]</scope>
    <source>
        <strain evidence="2">cv. Punajuju</strain>
    </source>
</reference>
<reference evidence="1 2" key="2">
    <citation type="journal article" date="2022" name="Mol. Ecol. Resour.">
        <title>The genomes of chicory, endive, great burdock and yacon provide insights into Asteraceae paleo-polyploidization history and plant inulin production.</title>
        <authorList>
            <person name="Fan W."/>
            <person name="Wang S."/>
            <person name="Wang H."/>
            <person name="Wang A."/>
            <person name="Jiang F."/>
            <person name="Liu H."/>
            <person name="Zhao H."/>
            <person name="Xu D."/>
            <person name="Zhang Y."/>
        </authorList>
    </citation>
    <scope>NUCLEOTIDE SEQUENCE [LARGE SCALE GENOMIC DNA]</scope>
    <source>
        <strain evidence="2">cv. Punajuju</strain>
        <tissue evidence="1">Leaves</tissue>
    </source>
</reference>
<comment type="caution">
    <text evidence="1">The sequence shown here is derived from an EMBL/GenBank/DDBJ whole genome shotgun (WGS) entry which is preliminary data.</text>
</comment>
<evidence type="ECO:0000313" key="2">
    <source>
        <dbReference type="Proteomes" id="UP001055811"/>
    </source>
</evidence>
<gene>
    <name evidence="1" type="ORF">L2E82_17100</name>
</gene>
<accession>A0ACB9F6T8</accession>
<proteinExistence type="predicted"/>
<dbReference type="Proteomes" id="UP001055811">
    <property type="component" value="Linkage Group LG03"/>
</dbReference>
<evidence type="ECO:0000313" key="1">
    <source>
        <dbReference type="EMBL" id="KAI3767019.1"/>
    </source>
</evidence>
<organism evidence="1 2">
    <name type="scientific">Cichorium intybus</name>
    <name type="common">Chicory</name>
    <dbReference type="NCBI Taxonomy" id="13427"/>
    <lineage>
        <taxon>Eukaryota</taxon>
        <taxon>Viridiplantae</taxon>
        <taxon>Streptophyta</taxon>
        <taxon>Embryophyta</taxon>
        <taxon>Tracheophyta</taxon>
        <taxon>Spermatophyta</taxon>
        <taxon>Magnoliopsida</taxon>
        <taxon>eudicotyledons</taxon>
        <taxon>Gunneridae</taxon>
        <taxon>Pentapetalae</taxon>
        <taxon>asterids</taxon>
        <taxon>campanulids</taxon>
        <taxon>Asterales</taxon>
        <taxon>Asteraceae</taxon>
        <taxon>Cichorioideae</taxon>
        <taxon>Cichorieae</taxon>
        <taxon>Cichoriinae</taxon>
        <taxon>Cichorium</taxon>
    </lineage>
</organism>
<dbReference type="EMBL" id="CM042011">
    <property type="protein sequence ID" value="KAI3767019.1"/>
    <property type="molecule type" value="Genomic_DNA"/>
</dbReference>
<name>A0ACB9F6T8_CICIN</name>
<keyword evidence="2" id="KW-1185">Reference proteome</keyword>